<evidence type="ECO:0000256" key="3">
    <source>
        <dbReference type="ARBA" id="ARBA00022516"/>
    </source>
</evidence>
<dbReference type="FunFam" id="3.10.129.10:FF:000001">
    <property type="entry name" value="3-hydroxyacyl-[acyl-carrier-protein] dehydratase FabZ"/>
    <property type="match status" value="1"/>
</dbReference>
<keyword evidence="2 8" id="KW-0963">Cytoplasm</keyword>
<comment type="similarity">
    <text evidence="8">Belongs to the thioester dehydratase family. FabZ subfamily.</text>
</comment>
<comment type="catalytic activity">
    <reaction evidence="8">
        <text>a (3R)-hydroxyacyl-[ACP] = a (2E)-enoyl-[ACP] + H2O</text>
        <dbReference type="Rhea" id="RHEA:13097"/>
        <dbReference type="Rhea" id="RHEA-COMP:9925"/>
        <dbReference type="Rhea" id="RHEA-COMP:9945"/>
        <dbReference type="ChEBI" id="CHEBI:15377"/>
        <dbReference type="ChEBI" id="CHEBI:78784"/>
        <dbReference type="ChEBI" id="CHEBI:78827"/>
        <dbReference type="EC" id="4.2.1.59"/>
    </reaction>
</comment>
<evidence type="ECO:0000256" key="4">
    <source>
        <dbReference type="ARBA" id="ARBA00022556"/>
    </source>
</evidence>
<dbReference type="Pfam" id="PF07977">
    <property type="entry name" value="FabA"/>
    <property type="match status" value="1"/>
</dbReference>
<keyword evidence="4 8" id="KW-0441">Lipid A biosynthesis</keyword>
<dbReference type="OMA" id="FPGRPLM"/>
<dbReference type="Gene3D" id="3.10.129.10">
    <property type="entry name" value="Hotdog Thioesterase"/>
    <property type="match status" value="1"/>
</dbReference>
<dbReference type="PANTHER" id="PTHR30272:SF1">
    <property type="entry name" value="3-HYDROXYACYL-[ACYL-CARRIER-PROTEIN] DEHYDRATASE"/>
    <property type="match status" value="1"/>
</dbReference>
<dbReference type="GO" id="GO:0009245">
    <property type="term" value="P:lipid A biosynthetic process"/>
    <property type="evidence" value="ECO:0007669"/>
    <property type="project" value="UniProtKB-UniRule"/>
</dbReference>
<evidence type="ECO:0000256" key="6">
    <source>
        <dbReference type="ARBA" id="ARBA00023239"/>
    </source>
</evidence>
<evidence type="ECO:0000313" key="9">
    <source>
        <dbReference type="EMBL" id="HGK24294.1"/>
    </source>
</evidence>
<dbReference type="HAMAP" id="MF_00406">
    <property type="entry name" value="FabZ"/>
    <property type="match status" value="1"/>
</dbReference>
<dbReference type="RefSeq" id="WP_012547411.1">
    <property type="nucleotide sequence ID" value="NZ_VTFL01000003.1"/>
</dbReference>
<dbReference type="EC" id="4.2.1.59" evidence="8"/>
<dbReference type="NCBIfam" id="TIGR01750">
    <property type="entry name" value="fabZ"/>
    <property type="match status" value="1"/>
</dbReference>
<comment type="function">
    <text evidence="7 8">Involved in unsaturated fatty acids biosynthesis. Catalyzes the dehydration of short chain beta-hydroxyacyl-ACPs and long chain saturated and unsaturated beta-hydroxyacyl-ACPs.</text>
</comment>
<dbReference type="AlphaFoldDB" id="A0A7C2CN62"/>
<reference evidence="9" key="1">
    <citation type="journal article" date="2020" name="mSystems">
        <title>Genome- and Community-Level Interaction Insights into Carbon Utilization and Element Cycling Functions of Hydrothermarchaeota in Hydrothermal Sediment.</title>
        <authorList>
            <person name="Zhou Z."/>
            <person name="Liu Y."/>
            <person name="Xu W."/>
            <person name="Pan J."/>
            <person name="Luo Z.H."/>
            <person name="Li M."/>
        </authorList>
    </citation>
    <scope>NUCLEOTIDE SEQUENCE [LARGE SCALE GENOMIC DNA]</scope>
    <source>
        <strain evidence="9">SpSt-70</strain>
    </source>
</reference>
<dbReference type="EMBL" id="DTDV01000019">
    <property type="protein sequence ID" value="HGK24294.1"/>
    <property type="molecule type" value="Genomic_DNA"/>
</dbReference>
<protein>
    <recommendedName>
        <fullName evidence="8">3-hydroxyacyl-[acyl-carrier-protein] dehydratase FabZ</fullName>
        <ecNumber evidence="8">4.2.1.59</ecNumber>
    </recommendedName>
    <alternativeName>
        <fullName evidence="8">(3R)-hydroxymyristoyl-[acyl-carrier-protein] dehydratase</fullName>
        <shortName evidence="8">(3R)-hydroxymyristoyl-ACP dehydrase</shortName>
    </alternativeName>
    <alternativeName>
        <fullName evidence="8">Beta-hydroxyacyl-ACP dehydratase</fullName>
    </alternativeName>
</protein>
<evidence type="ECO:0000256" key="7">
    <source>
        <dbReference type="ARBA" id="ARBA00025049"/>
    </source>
</evidence>
<dbReference type="InterPro" id="IPR029069">
    <property type="entry name" value="HotDog_dom_sf"/>
</dbReference>
<dbReference type="InterPro" id="IPR010084">
    <property type="entry name" value="FabZ"/>
</dbReference>
<dbReference type="PANTHER" id="PTHR30272">
    <property type="entry name" value="3-HYDROXYACYL-[ACYL-CARRIER-PROTEIN] DEHYDRATASE"/>
    <property type="match status" value="1"/>
</dbReference>
<keyword evidence="5 8" id="KW-0443">Lipid metabolism</keyword>
<evidence type="ECO:0000256" key="1">
    <source>
        <dbReference type="ARBA" id="ARBA00004496"/>
    </source>
</evidence>
<dbReference type="InterPro" id="IPR013114">
    <property type="entry name" value="FabA_FabZ"/>
</dbReference>
<organism evidence="9">
    <name type="scientific">Dictyoglomus thermophilum</name>
    <dbReference type="NCBI Taxonomy" id="14"/>
    <lineage>
        <taxon>Bacteria</taxon>
        <taxon>Pseudomonadati</taxon>
        <taxon>Dictyoglomota</taxon>
        <taxon>Dictyoglomia</taxon>
        <taxon>Dictyoglomales</taxon>
        <taxon>Dictyoglomaceae</taxon>
        <taxon>Dictyoglomus</taxon>
    </lineage>
</organism>
<keyword evidence="3 8" id="KW-0444">Lipid biosynthesis</keyword>
<comment type="caution">
    <text evidence="9">The sequence shown here is derived from an EMBL/GenBank/DDBJ whole genome shotgun (WGS) entry which is preliminary data.</text>
</comment>
<evidence type="ECO:0000256" key="5">
    <source>
        <dbReference type="ARBA" id="ARBA00023098"/>
    </source>
</evidence>
<comment type="subcellular location">
    <subcellularLocation>
        <location evidence="1 8">Cytoplasm</location>
    </subcellularLocation>
</comment>
<sequence>MKEVNILNILPHRFPFLFVDKVIDYKEGENLRAVKNVSYNDYFFMGHFPQRPVMPGVLIVEALAQACGLLLYLSYGEGKDPNSFMAYLAGINNFKFRRNVLPGDILILEVKIKQTLRNIYKLDARAFVDDKLVAEGEITIALGG</sequence>
<dbReference type="GO" id="GO:0016020">
    <property type="term" value="C:membrane"/>
    <property type="evidence" value="ECO:0007669"/>
    <property type="project" value="GOC"/>
</dbReference>
<name>A0A7C2CN62_DICTH</name>
<proteinExistence type="inferred from homology"/>
<keyword evidence="6 8" id="KW-0456">Lyase</keyword>
<dbReference type="NCBIfam" id="NF000582">
    <property type="entry name" value="PRK00006.1"/>
    <property type="match status" value="1"/>
</dbReference>
<dbReference type="GO" id="GO:0006633">
    <property type="term" value="P:fatty acid biosynthetic process"/>
    <property type="evidence" value="ECO:0007669"/>
    <property type="project" value="UniProtKB-UniRule"/>
</dbReference>
<accession>A0A7C2CN62</accession>
<dbReference type="GO" id="GO:0019171">
    <property type="term" value="F:(3R)-hydroxyacyl-[acyl-carrier-protein] dehydratase activity"/>
    <property type="evidence" value="ECO:0007669"/>
    <property type="project" value="UniProtKB-EC"/>
</dbReference>
<dbReference type="CDD" id="cd01288">
    <property type="entry name" value="FabZ"/>
    <property type="match status" value="1"/>
</dbReference>
<dbReference type="GO" id="GO:0005737">
    <property type="term" value="C:cytoplasm"/>
    <property type="evidence" value="ECO:0007669"/>
    <property type="project" value="UniProtKB-SubCell"/>
</dbReference>
<feature type="active site" evidence="8">
    <location>
        <position position="47"/>
    </location>
</feature>
<gene>
    <name evidence="8 9" type="primary">fabZ</name>
    <name evidence="9" type="ORF">ENU78_07705</name>
</gene>
<evidence type="ECO:0000256" key="2">
    <source>
        <dbReference type="ARBA" id="ARBA00022490"/>
    </source>
</evidence>
<evidence type="ECO:0000256" key="8">
    <source>
        <dbReference type="HAMAP-Rule" id="MF_00406"/>
    </source>
</evidence>
<dbReference type="SUPFAM" id="SSF54637">
    <property type="entry name" value="Thioesterase/thiol ester dehydrase-isomerase"/>
    <property type="match status" value="1"/>
</dbReference>